<feature type="transmembrane region" description="Helical" evidence="1">
    <location>
        <begin position="105"/>
        <end position="128"/>
    </location>
</feature>
<dbReference type="EMBL" id="BSPD01000001">
    <property type="protein sequence ID" value="GLS24327.1"/>
    <property type="molecule type" value="Genomic_DNA"/>
</dbReference>
<protein>
    <recommendedName>
        <fullName evidence="4">Mercuric transport protein MerT</fullName>
    </recommendedName>
</protein>
<evidence type="ECO:0000256" key="1">
    <source>
        <dbReference type="SAM" id="Phobius"/>
    </source>
</evidence>
<keyword evidence="3" id="KW-1185">Reference proteome</keyword>
<dbReference type="Proteomes" id="UP001156870">
    <property type="component" value="Unassembled WGS sequence"/>
</dbReference>
<evidence type="ECO:0000313" key="2">
    <source>
        <dbReference type="EMBL" id="GLS24327.1"/>
    </source>
</evidence>
<name>A0AA37T7Y3_9GAMM</name>
<gene>
    <name evidence="2" type="ORF">GCM10007877_00380</name>
</gene>
<feature type="transmembrane region" description="Helical" evidence="1">
    <location>
        <begin position="60"/>
        <end position="79"/>
    </location>
</feature>
<reference evidence="2 3" key="1">
    <citation type="journal article" date="2014" name="Int. J. Syst. Evol. Microbiol.">
        <title>Complete genome sequence of Corynebacterium casei LMG S-19264T (=DSM 44701T), isolated from a smear-ripened cheese.</title>
        <authorList>
            <consortium name="US DOE Joint Genome Institute (JGI-PGF)"/>
            <person name="Walter F."/>
            <person name="Albersmeier A."/>
            <person name="Kalinowski J."/>
            <person name="Ruckert C."/>
        </authorList>
    </citation>
    <scope>NUCLEOTIDE SEQUENCE [LARGE SCALE GENOMIC DNA]</scope>
    <source>
        <strain evidence="2 3">NBRC 110095</strain>
    </source>
</reference>
<sequence>MNTKIINNKEIIAPTLALFTSFGTLLCCALPALLVTLGAGAALASIVATMPWLVVISKYKISVFSVSGFMILMAGVMQWKARNRTCPIDALQAEACQRLRRSSLYLYWGSILIWCIGFFFAFIAVHIFY</sequence>
<evidence type="ECO:0008006" key="4">
    <source>
        <dbReference type="Google" id="ProtNLM"/>
    </source>
</evidence>
<comment type="caution">
    <text evidence="2">The sequence shown here is derived from an EMBL/GenBank/DDBJ whole genome shotgun (WGS) entry which is preliminary data.</text>
</comment>
<proteinExistence type="predicted"/>
<evidence type="ECO:0000313" key="3">
    <source>
        <dbReference type="Proteomes" id="UP001156870"/>
    </source>
</evidence>
<keyword evidence="1" id="KW-0812">Transmembrane</keyword>
<accession>A0AA37T7Y3</accession>
<keyword evidence="1" id="KW-0472">Membrane</keyword>
<dbReference type="AlphaFoldDB" id="A0AA37T7Y3"/>
<dbReference type="RefSeq" id="WP_232595266.1">
    <property type="nucleotide sequence ID" value="NZ_BSPD01000001.1"/>
</dbReference>
<organism evidence="2 3">
    <name type="scientific">Marinibactrum halimedae</name>
    <dbReference type="NCBI Taxonomy" id="1444977"/>
    <lineage>
        <taxon>Bacteria</taxon>
        <taxon>Pseudomonadati</taxon>
        <taxon>Pseudomonadota</taxon>
        <taxon>Gammaproteobacteria</taxon>
        <taxon>Cellvibrionales</taxon>
        <taxon>Cellvibrionaceae</taxon>
        <taxon>Marinibactrum</taxon>
    </lineage>
</organism>
<keyword evidence="1" id="KW-1133">Transmembrane helix</keyword>